<accession>U4L8B0</accession>
<evidence type="ECO:0000256" key="1">
    <source>
        <dbReference type="SAM" id="Phobius"/>
    </source>
</evidence>
<reference evidence="2 3" key="1">
    <citation type="journal article" date="2013" name="PLoS Genet.">
        <title>The genome and development-dependent transcriptomes of Pyronema confluens: a window into fungal evolution.</title>
        <authorList>
            <person name="Traeger S."/>
            <person name="Altegoer F."/>
            <person name="Freitag M."/>
            <person name="Gabaldon T."/>
            <person name="Kempken F."/>
            <person name="Kumar A."/>
            <person name="Marcet-Houben M."/>
            <person name="Poggeler S."/>
            <person name="Stajich J.E."/>
            <person name="Nowrousian M."/>
        </authorList>
    </citation>
    <scope>NUCLEOTIDE SEQUENCE [LARGE SCALE GENOMIC DNA]</scope>
    <source>
        <strain evidence="3">CBS 100304</strain>
        <tissue evidence="2">Vegetative mycelium</tissue>
    </source>
</reference>
<feature type="transmembrane region" description="Helical" evidence="1">
    <location>
        <begin position="28"/>
        <end position="47"/>
    </location>
</feature>
<dbReference type="STRING" id="1076935.U4L8B0"/>
<protein>
    <submittedName>
        <fullName evidence="2">Uncharacterized protein</fullName>
    </submittedName>
</protein>
<name>U4L8B0_PYROM</name>
<dbReference type="eggNOG" id="ENOG502S1MF">
    <property type="taxonomic scope" value="Eukaryota"/>
</dbReference>
<keyword evidence="1" id="KW-0812">Transmembrane</keyword>
<dbReference type="OrthoDB" id="28755at2759"/>
<dbReference type="AlphaFoldDB" id="U4L8B0"/>
<keyword evidence="1" id="KW-1133">Transmembrane helix</keyword>
<dbReference type="PANTHER" id="PTHR37490">
    <property type="entry name" value="EXPRESSED PROTEIN"/>
    <property type="match status" value="1"/>
</dbReference>
<sequence>MVRYPELSLRPYPERSRFSRLFSTWRRIITASILAISALLFVVSILYSKVEVHIRRINIVKNPVVLPPAKIDHHYQAPRKFEIVIAHYSESLYELNEILTSIKEVSLINRLDPIVTIYSKNDAFSDKNYNDVIPSARVIRHANNGREGGTYLHHILANYDELAEHTLFMQAEVHNVAYFIKHIEEFFTEETGFLPLSFTGRHCEMSRCMDEFGYQETRGDIPALYTQLYGQLPERGQISINYKGQFILSARRARGVKKSVLELLHDTVESSKHGPGFGYTLERIWGFIFNCADGQMAISCGRGTFWSGRGGKPIDSCSCLDPKLTKQDSERREL</sequence>
<gene>
    <name evidence="2" type="ORF">PCON_05971</name>
</gene>
<organism evidence="2 3">
    <name type="scientific">Pyronema omphalodes (strain CBS 100304)</name>
    <name type="common">Pyronema confluens</name>
    <dbReference type="NCBI Taxonomy" id="1076935"/>
    <lineage>
        <taxon>Eukaryota</taxon>
        <taxon>Fungi</taxon>
        <taxon>Dikarya</taxon>
        <taxon>Ascomycota</taxon>
        <taxon>Pezizomycotina</taxon>
        <taxon>Pezizomycetes</taxon>
        <taxon>Pezizales</taxon>
        <taxon>Pyronemataceae</taxon>
        <taxon>Pyronema</taxon>
    </lineage>
</organism>
<dbReference type="OMA" id="PRINDIY"/>
<dbReference type="EMBL" id="HF935287">
    <property type="protein sequence ID" value="CCX06384.1"/>
    <property type="molecule type" value="Genomic_DNA"/>
</dbReference>
<keyword evidence="3" id="KW-1185">Reference proteome</keyword>
<evidence type="ECO:0000313" key="2">
    <source>
        <dbReference type="EMBL" id="CCX06384.1"/>
    </source>
</evidence>
<dbReference type="InterPro" id="IPR021838">
    <property type="entry name" value="DUF3431"/>
</dbReference>
<keyword evidence="1" id="KW-0472">Membrane</keyword>
<dbReference type="PANTHER" id="PTHR37490:SF1">
    <property type="entry name" value="GLYCOSYLTRANSFERASE 2-LIKE DOMAIN-CONTAINING PROTEIN"/>
    <property type="match status" value="1"/>
</dbReference>
<dbReference type="Pfam" id="PF11913">
    <property type="entry name" value="DUF3431"/>
    <property type="match status" value="1"/>
</dbReference>
<proteinExistence type="predicted"/>
<dbReference type="Proteomes" id="UP000018144">
    <property type="component" value="Unassembled WGS sequence"/>
</dbReference>
<evidence type="ECO:0000313" key="3">
    <source>
        <dbReference type="Proteomes" id="UP000018144"/>
    </source>
</evidence>